<evidence type="ECO:0000256" key="8">
    <source>
        <dbReference type="ARBA" id="ARBA00023242"/>
    </source>
</evidence>
<evidence type="ECO:0000256" key="2">
    <source>
        <dbReference type="ARBA" id="ARBA00007243"/>
    </source>
</evidence>
<evidence type="ECO:0000256" key="1">
    <source>
        <dbReference type="ARBA" id="ARBA00004123"/>
    </source>
</evidence>
<keyword evidence="9 13" id="KW-0687">Ribonucleoprotein</keyword>
<evidence type="ECO:0000256" key="6">
    <source>
        <dbReference type="ARBA" id="ARBA00022884"/>
    </source>
</evidence>
<dbReference type="InterPro" id="IPR012677">
    <property type="entry name" value="Nucleotide-bd_a/b_plait_sf"/>
</dbReference>
<feature type="domain" description="RRM" evidence="12">
    <location>
        <begin position="8"/>
        <end position="87"/>
    </location>
</feature>
<organism evidence="13 14">
    <name type="scientific">Coemansia erecta</name>
    <dbReference type="NCBI Taxonomy" id="147472"/>
    <lineage>
        <taxon>Eukaryota</taxon>
        <taxon>Fungi</taxon>
        <taxon>Fungi incertae sedis</taxon>
        <taxon>Zoopagomycota</taxon>
        <taxon>Kickxellomycotina</taxon>
        <taxon>Kickxellomycetes</taxon>
        <taxon>Kickxellales</taxon>
        <taxon>Kickxellaceae</taxon>
        <taxon>Coemansia</taxon>
    </lineage>
</organism>
<dbReference type="SMART" id="SM00360">
    <property type="entry name" value="RRM"/>
    <property type="match status" value="2"/>
</dbReference>
<dbReference type="GO" id="GO:0008380">
    <property type="term" value="P:RNA splicing"/>
    <property type="evidence" value="ECO:0007669"/>
    <property type="project" value="UniProtKB-KW"/>
</dbReference>
<evidence type="ECO:0000313" key="13">
    <source>
        <dbReference type="EMBL" id="KAJ1722762.1"/>
    </source>
</evidence>
<dbReference type="InterPro" id="IPR000504">
    <property type="entry name" value="RRM_dom"/>
</dbReference>
<keyword evidence="3" id="KW-0507">mRNA processing</keyword>
<keyword evidence="14" id="KW-1185">Reference proteome</keyword>
<keyword evidence="4" id="KW-0747">Spliceosome</keyword>
<keyword evidence="6 10" id="KW-0694">RNA-binding</keyword>
<evidence type="ECO:0000256" key="5">
    <source>
        <dbReference type="ARBA" id="ARBA00022737"/>
    </source>
</evidence>
<dbReference type="AlphaFoldDB" id="A0A9W7Y2M5"/>
<keyword evidence="7" id="KW-0508">mRNA splicing</keyword>
<sequence length="274" mass="29964">MASIPPNQTVYLRNLNDKIQKDVLKHTLYSLCIPYGQILDIVALKTLKMRGQAFVVFGDITSATAALRQLNGRKIFGRAIQAEYALSKSEVVAQGDGTFRFGEPRKHISAKERKRLLGLDGEKSSKRRQSDSDRSDDPSSSNKRMAIDGGSDESDGGSGSDHDDEEQMATESDSDGSEEIGPLPPKQPASIDSHDLAAPNPTLFVTNIPRNISGEMISGLFRQYSGFIEVRRIAGKSDMAFVDYDTIASATAARDVLNGFKLSARQAMKVEFSR</sequence>
<dbReference type="GO" id="GO:0003723">
    <property type="term" value="F:RNA binding"/>
    <property type="evidence" value="ECO:0007669"/>
    <property type="project" value="UniProtKB-UniRule"/>
</dbReference>
<accession>A0A9W7Y2M5</accession>
<dbReference type="OrthoDB" id="277802at2759"/>
<keyword evidence="5" id="KW-0677">Repeat</keyword>
<comment type="similarity">
    <text evidence="2">Belongs to the RRM U1 A/B'' family.</text>
</comment>
<evidence type="ECO:0000256" key="10">
    <source>
        <dbReference type="PROSITE-ProRule" id="PRU00176"/>
    </source>
</evidence>
<comment type="subcellular location">
    <subcellularLocation>
        <location evidence="1">Nucleus</location>
    </subcellularLocation>
</comment>
<reference evidence="13" key="1">
    <citation type="submission" date="2022-07" db="EMBL/GenBank/DDBJ databases">
        <title>Phylogenomic reconstructions and comparative analyses of Kickxellomycotina fungi.</title>
        <authorList>
            <person name="Reynolds N.K."/>
            <person name="Stajich J.E."/>
            <person name="Barry K."/>
            <person name="Grigoriev I.V."/>
            <person name="Crous P."/>
            <person name="Smith M.E."/>
        </authorList>
    </citation>
    <scope>NUCLEOTIDE SEQUENCE</scope>
    <source>
        <strain evidence="13">NBRC 32514</strain>
    </source>
</reference>
<evidence type="ECO:0000256" key="9">
    <source>
        <dbReference type="ARBA" id="ARBA00023274"/>
    </source>
</evidence>
<dbReference type="PANTHER" id="PTHR10501">
    <property type="entry name" value="U1 SMALL NUCLEAR RIBONUCLEOPROTEIN A/U2 SMALL NUCLEAR RIBONUCLEOPROTEIN B"/>
    <property type="match status" value="1"/>
</dbReference>
<dbReference type="Gene3D" id="3.30.70.330">
    <property type="match status" value="2"/>
</dbReference>
<dbReference type="GO" id="GO:0030532">
    <property type="term" value="C:small nuclear ribonucleoprotein complex"/>
    <property type="evidence" value="ECO:0007669"/>
    <property type="project" value="UniProtKB-ARBA"/>
</dbReference>
<evidence type="ECO:0000313" key="14">
    <source>
        <dbReference type="Proteomes" id="UP001149813"/>
    </source>
</evidence>
<dbReference type="Proteomes" id="UP001149813">
    <property type="component" value="Unassembled WGS sequence"/>
</dbReference>
<protein>
    <submittedName>
        <fullName evidence="13">U2 small nuclear ribonucleoprotein B</fullName>
    </submittedName>
</protein>
<dbReference type="EMBL" id="JANBOJ010000096">
    <property type="protein sequence ID" value="KAJ1722762.1"/>
    <property type="molecule type" value="Genomic_DNA"/>
</dbReference>
<proteinExistence type="inferred from homology"/>
<dbReference type="FunFam" id="3.30.70.330:FF:000039">
    <property type="entry name" value="U1 small nuclear ribonucleoprotein A"/>
    <property type="match status" value="1"/>
</dbReference>
<gene>
    <name evidence="13" type="primary">SNRPB2</name>
    <name evidence="13" type="ORF">LPJ53_002860</name>
</gene>
<feature type="domain" description="RRM" evidence="12">
    <location>
        <begin position="201"/>
        <end position="274"/>
    </location>
</feature>
<name>A0A9W7Y2M5_9FUNG</name>
<evidence type="ECO:0000256" key="11">
    <source>
        <dbReference type="SAM" id="MobiDB-lite"/>
    </source>
</evidence>
<feature type="region of interest" description="Disordered" evidence="11">
    <location>
        <begin position="110"/>
        <end position="197"/>
    </location>
</feature>
<dbReference type="CDD" id="cd12247">
    <property type="entry name" value="RRM2_U1A_like"/>
    <property type="match status" value="1"/>
</dbReference>
<dbReference type="InterPro" id="IPR035979">
    <property type="entry name" value="RBD_domain_sf"/>
</dbReference>
<dbReference type="SUPFAM" id="SSF54928">
    <property type="entry name" value="RNA-binding domain, RBD"/>
    <property type="match status" value="1"/>
</dbReference>
<evidence type="ECO:0000256" key="7">
    <source>
        <dbReference type="ARBA" id="ARBA00023187"/>
    </source>
</evidence>
<evidence type="ECO:0000259" key="12">
    <source>
        <dbReference type="PROSITE" id="PS50102"/>
    </source>
</evidence>
<evidence type="ECO:0000256" key="3">
    <source>
        <dbReference type="ARBA" id="ARBA00022664"/>
    </source>
</evidence>
<evidence type="ECO:0000256" key="4">
    <source>
        <dbReference type="ARBA" id="ARBA00022728"/>
    </source>
</evidence>
<keyword evidence="8" id="KW-0539">Nucleus</keyword>
<dbReference type="PROSITE" id="PS50102">
    <property type="entry name" value="RRM"/>
    <property type="match status" value="2"/>
</dbReference>
<dbReference type="GO" id="GO:0005681">
    <property type="term" value="C:spliceosomal complex"/>
    <property type="evidence" value="ECO:0007669"/>
    <property type="project" value="UniProtKB-KW"/>
</dbReference>
<dbReference type="GO" id="GO:0006397">
    <property type="term" value="P:mRNA processing"/>
    <property type="evidence" value="ECO:0007669"/>
    <property type="project" value="UniProtKB-KW"/>
</dbReference>
<feature type="compositionally biased region" description="Basic and acidic residues" evidence="11">
    <location>
        <begin position="110"/>
        <end position="137"/>
    </location>
</feature>
<dbReference type="FunFam" id="3.30.70.330:FF:000029">
    <property type="entry name" value="U2 small nuclear ribonucleoprotein B"/>
    <property type="match status" value="1"/>
</dbReference>
<dbReference type="CDD" id="cd12246">
    <property type="entry name" value="RRM1_U1A_like"/>
    <property type="match status" value="1"/>
</dbReference>
<comment type="caution">
    <text evidence="13">The sequence shown here is derived from an EMBL/GenBank/DDBJ whole genome shotgun (WGS) entry which is preliminary data.</text>
</comment>
<dbReference type="Pfam" id="PF00076">
    <property type="entry name" value="RRM_1"/>
    <property type="match status" value="2"/>
</dbReference>
<feature type="compositionally biased region" description="Acidic residues" evidence="11">
    <location>
        <begin position="162"/>
        <end position="178"/>
    </location>
</feature>